<dbReference type="PROSITE" id="PS50949">
    <property type="entry name" value="HTH_GNTR"/>
    <property type="match status" value="1"/>
</dbReference>
<name>A0ABV5W665_9BACL</name>
<keyword evidence="3" id="KW-0804">Transcription</keyword>
<dbReference type="Gene3D" id="1.10.10.10">
    <property type="entry name" value="Winged helix-like DNA-binding domain superfamily/Winged helix DNA-binding domain"/>
    <property type="match status" value="1"/>
</dbReference>
<accession>A0ABV5W665</accession>
<keyword evidence="1" id="KW-0805">Transcription regulation</keyword>
<dbReference type="PANTHER" id="PTHR43649">
    <property type="entry name" value="ARABINOSE-BINDING PROTEIN-RELATED"/>
    <property type="match status" value="1"/>
</dbReference>
<keyword evidence="6" id="KW-1185">Reference proteome</keyword>
<dbReference type="CDD" id="cd07377">
    <property type="entry name" value="WHTH_GntR"/>
    <property type="match status" value="1"/>
</dbReference>
<dbReference type="SUPFAM" id="SSF53850">
    <property type="entry name" value="Periplasmic binding protein-like II"/>
    <property type="match status" value="1"/>
</dbReference>
<dbReference type="PRINTS" id="PR00035">
    <property type="entry name" value="HTHGNTR"/>
</dbReference>
<proteinExistence type="predicted"/>
<dbReference type="EMBL" id="JBHMAG010000018">
    <property type="protein sequence ID" value="MFB9755855.1"/>
    <property type="molecule type" value="Genomic_DNA"/>
</dbReference>
<evidence type="ECO:0000313" key="6">
    <source>
        <dbReference type="Proteomes" id="UP001589619"/>
    </source>
</evidence>
<dbReference type="InterPro" id="IPR000524">
    <property type="entry name" value="Tscrpt_reg_HTH_GntR"/>
</dbReference>
<evidence type="ECO:0000313" key="5">
    <source>
        <dbReference type="EMBL" id="MFB9755855.1"/>
    </source>
</evidence>
<feature type="domain" description="HTH gntR-type" evidence="4">
    <location>
        <begin position="10"/>
        <end position="78"/>
    </location>
</feature>
<organism evidence="5 6">
    <name type="scientific">Paenibacillus hodogayensis</name>
    <dbReference type="NCBI Taxonomy" id="279208"/>
    <lineage>
        <taxon>Bacteria</taxon>
        <taxon>Bacillati</taxon>
        <taxon>Bacillota</taxon>
        <taxon>Bacilli</taxon>
        <taxon>Bacillales</taxon>
        <taxon>Paenibacillaceae</taxon>
        <taxon>Paenibacillus</taxon>
    </lineage>
</organism>
<evidence type="ECO:0000256" key="1">
    <source>
        <dbReference type="ARBA" id="ARBA00023015"/>
    </source>
</evidence>
<evidence type="ECO:0000259" key="4">
    <source>
        <dbReference type="PROSITE" id="PS50949"/>
    </source>
</evidence>
<dbReference type="InterPro" id="IPR050490">
    <property type="entry name" value="Bact_solute-bd_prot1"/>
</dbReference>
<comment type="caution">
    <text evidence="5">The sequence shown here is derived from an EMBL/GenBank/DDBJ whole genome shotgun (WGS) entry which is preliminary data.</text>
</comment>
<dbReference type="Pfam" id="PF00392">
    <property type="entry name" value="GntR"/>
    <property type="match status" value="1"/>
</dbReference>
<dbReference type="Proteomes" id="UP001589619">
    <property type="component" value="Unassembled WGS sequence"/>
</dbReference>
<evidence type="ECO:0000256" key="2">
    <source>
        <dbReference type="ARBA" id="ARBA00023125"/>
    </source>
</evidence>
<dbReference type="Gene3D" id="3.40.190.10">
    <property type="entry name" value="Periplasmic binding protein-like II"/>
    <property type="match status" value="1"/>
</dbReference>
<keyword evidence="2" id="KW-0238">DNA-binding</keyword>
<dbReference type="RefSeq" id="WP_344908916.1">
    <property type="nucleotide sequence ID" value="NZ_BAAAYO010000006.1"/>
</dbReference>
<dbReference type="SMART" id="SM00345">
    <property type="entry name" value="HTH_GNTR"/>
    <property type="match status" value="1"/>
</dbReference>
<dbReference type="InterPro" id="IPR006059">
    <property type="entry name" value="SBP"/>
</dbReference>
<dbReference type="PANTHER" id="PTHR43649:SF12">
    <property type="entry name" value="DIACETYLCHITOBIOSE BINDING PROTEIN DASA"/>
    <property type="match status" value="1"/>
</dbReference>
<evidence type="ECO:0000256" key="3">
    <source>
        <dbReference type="ARBA" id="ARBA00023163"/>
    </source>
</evidence>
<dbReference type="InterPro" id="IPR036388">
    <property type="entry name" value="WH-like_DNA-bd_sf"/>
</dbReference>
<reference evidence="5 6" key="1">
    <citation type="submission" date="2024-09" db="EMBL/GenBank/DDBJ databases">
        <authorList>
            <person name="Sun Q."/>
            <person name="Mori K."/>
        </authorList>
    </citation>
    <scope>NUCLEOTIDE SEQUENCE [LARGE SCALE GENOMIC DNA]</scope>
    <source>
        <strain evidence="5 6">JCM 12520</strain>
    </source>
</reference>
<gene>
    <name evidence="5" type="ORF">ACFFNY_30100</name>
</gene>
<sequence>MTTRPTGKPYRLDDLIALLREDIVVHGKYAPGDYLPSELALVKQFGLSNKTVRKGLEQLMNAGLIEKIPRVGSIVTHAAKRPVSTLVLGSMHSLDRDMRLPGLIEQFEKLHPDIRVEVVNLAHGEHGGTMESHLNAGLVDAAMINDEIFWGMTESGRELPFEPLSPPDGTYPFLNDMFACSGTQLALPVIFSPVVLAYNKDHFREAGVQEPDGSWTWADAIECASRLAVPGQRYGLCFYPLSNNRWPVFPLQSGSGFQRDGEGKIRLQGTKLLENIRLYKSIVRDRDMFPDYMAESSRDFVHLFGRGQASMIISTYMLLNEFAKEGPSYDISPVPFNGEPRTLLTSIGIAVNRLSRNKPAARTLAEFLVSESAQRFIRERSLSIPAMKRVADGPAEDEAGLNRPARFHLYRNIVPGYRRHRDLGLAPKSFYALRELLKQYVADLIDEHALCAQLDQGVDGNARKEGAP</sequence>
<protein>
    <submittedName>
        <fullName evidence="5">Extracellular solute-binding protein</fullName>
    </submittedName>
</protein>
<dbReference type="InterPro" id="IPR036390">
    <property type="entry name" value="WH_DNA-bd_sf"/>
</dbReference>
<dbReference type="SUPFAM" id="SSF46785">
    <property type="entry name" value="Winged helix' DNA-binding domain"/>
    <property type="match status" value="1"/>
</dbReference>
<dbReference type="Pfam" id="PF01547">
    <property type="entry name" value="SBP_bac_1"/>
    <property type="match status" value="1"/>
</dbReference>